<accession>A0A915U2U9</accession>
<evidence type="ECO:0000259" key="10">
    <source>
        <dbReference type="Pfam" id="PF01061"/>
    </source>
</evidence>
<feature type="domain" description="ABC-2 type transporter transmembrane" evidence="10">
    <location>
        <begin position="25"/>
        <end position="216"/>
    </location>
</feature>
<evidence type="ECO:0000256" key="5">
    <source>
        <dbReference type="ARBA" id="ARBA00022692"/>
    </source>
</evidence>
<evidence type="ECO:0000256" key="4">
    <source>
        <dbReference type="ARBA" id="ARBA00022475"/>
    </source>
</evidence>
<keyword evidence="4" id="KW-1003">Cell membrane</keyword>
<dbReference type="GO" id="GO:0140359">
    <property type="term" value="F:ABC-type transporter activity"/>
    <property type="evidence" value="ECO:0007669"/>
    <property type="project" value="InterPro"/>
</dbReference>
<name>A0A915U2U9_9BACT</name>
<evidence type="ECO:0000256" key="2">
    <source>
        <dbReference type="ARBA" id="ARBA00007783"/>
    </source>
</evidence>
<sequence length="256" mass="28824">MGMKALANSLLLIKQKSTADLISEARRGYIGILWWVIEPVLYMSVFYLIFVVLFNRGGKDNVAFLLTGMVAWKWFVTSIPQCAGCISSNIGLIRQVYVPKVIFPGTVLLTSTIKFLIVFLLLVGFLMLTGKSPDVSWLSLPLLIFVQMLLMLALGSFLAAIIPFFPDLKLIVDNGMILLFFLSGVFFDVSSAPAKLKAWLSLNPMVGIIQSYRQVLLDASWPDWFFLATVCTLSLMLLALDWMLLRRYDRVYAKMV</sequence>
<gene>
    <name evidence="11" type="primary">xapG</name>
    <name evidence="11" type="ORF">GF1_21560</name>
</gene>
<comment type="similarity">
    <text evidence="2">Belongs to the ABC-2 integral membrane protein family.</text>
</comment>
<evidence type="ECO:0000256" key="3">
    <source>
        <dbReference type="ARBA" id="ARBA00022448"/>
    </source>
</evidence>
<keyword evidence="5 9" id="KW-0812">Transmembrane</keyword>
<keyword evidence="6 9" id="KW-1133">Transmembrane helix</keyword>
<evidence type="ECO:0000313" key="12">
    <source>
        <dbReference type="Proteomes" id="UP001063350"/>
    </source>
</evidence>
<evidence type="ECO:0000313" key="11">
    <source>
        <dbReference type="EMBL" id="BCO09780.1"/>
    </source>
</evidence>
<dbReference type="Pfam" id="PF01061">
    <property type="entry name" value="ABC2_membrane"/>
    <property type="match status" value="1"/>
</dbReference>
<dbReference type="Proteomes" id="UP001063350">
    <property type="component" value="Chromosome"/>
</dbReference>
<feature type="transmembrane region" description="Helical" evidence="9">
    <location>
        <begin position="101"/>
        <end position="128"/>
    </location>
</feature>
<evidence type="ECO:0000256" key="6">
    <source>
        <dbReference type="ARBA" id="ARBA00022989"/>
    </source>
</evidence>
<keyword evidence="8 9" id="KW-0472">Membrane</keyword>
<keyword evidence="7" id="KW-0762">Sugar transport</keyword>
<keyword evidence="7" id="KW-0625">Polysaccharide transport</keyword>
<feature type="transmembrane region" description="Helical" evidence="9">
    <location>
        <begin position="29"/>
        <end position="54"/>
    </location>
</feature>
<reference evidence="11" key="1">
    <citation type="submission" date="2020-12" db="EMBL/GenBank/DDBJ databases">
        <title>Desulfobium dissulfuricans gen. nov., sp. nov., a novel mesophilic, sulfate-reducing bacterium isolated from a deep-sea hydrothermal vent.</title>
        <authorList>
            <person name="Hashimoto Y."/>
            <person name="Tame A."/>
            <person name="Sawayama S."/>
            <person name="Miyazaki J."/>
            <person name="Takai K."/>
            <person name="Nakagawa S."/>
        </authorList>
    </citation>
    <scope>NUCLEOTIDE SEQUENCE</scope>
    <source>
        <strain evidence="11">GF1</strain>
    </source>
</reference>
<dbReference type="InterPro" id="IPR013525">
    <property type="entry name" value="ABC2_TM"/>
</dbReference>
<evidence type="ECO:0000256" key="1">
    <source>
        <dbReference type="ARBA" id="ARBA00004651"/>
    </source>
</evidence>
<keyword evidence="12" id="KW-1185">Reference proteome</keyword>
<evidence type="ECO:0000256" key="8">
    <source>
        <dbReference type="ARBA" id="ARBA00023136"/>
    </source>
</evidence>
<feature type="transmembrane region" description="Helical" evidence="9">
    <location>
        <begin position="171"/>
        <end position="189"/>
    </location>
</feature>
<evidence type="ECO:0000256" key="7">
    <source>
        <dbReference type="ARBA" id="ARBA00023047"/>
    </source>
</evidence>
<evidence type="ECO:0000256" key="9">
    <source>
        <dbReference type="SAM" id="Phobius"/>
    </source>
</evidence>
<keyword evidence="3" id="KW-0813">Transport</keyword>
<dbReference type="PANTHER" id="PTHR30413">
    <property type="entry name" value="INNER MEMBRANE TRANSPORT PERMEASE"/>
    <property type="match status" value="1"/>
</dbReference>
<feature type="transmembrane region" description="Helical" evidence="9">
    <location>
        <begin position="224"/>
        <end position="245"/>
    </location>
</feature>
<dbReference type="KEGG" id="ddu:GF1_21560"/>
<dbReference type="GO" id="GO:0005886">
    <property type="term" value="C:plasma membrane"/>
    <property type="evidence" value="ECO:0007669"/>
    <property type="project" value="UniProtKB-SubCell"/>
</dbReference>
<dbReference type="GO" id="GO:0015774">
    <property type="term" value="P:polysaccharide transport"/>
    <property type="evidence" value="ECO:0007669"/>
    <property type="project" value="UniProtKB-KW"/>
</dbReference>
<comment type="subcellular location">
    <subcellularLocation>
        <location evidence="1">Cell membrane</location>
        <topology evidence="1">Multi-pass membrane protein</topology>
    </subcellularLocation>
</comment>
<feature type="transmembrane region" description="Helical" evidence="9">
    <location>
        <begin position="140"/>
        <end position="165"/>
    </location>
</feature>
<dbReference type="AlphaFoldDB" id="A0A915U2U9"/>
<dbReference type="EMBL" id="AP024233">
    <property type="protein sequence ID" value="BCO09780.1"/>
    <property type="molecule type" value="Genomic_DNA"/>
</dbReference>
<proteinExistence type="inferred from homology"/>
<organism evidence="11 12">
    <name type="scientific">Desulfolithobacter dissulfuricans</name>
    <dbReference type="NCBI Taxonomy" id="2795293"/>
    <lineage>
        <taxon>Bacteria</taxon>
        <taxon>Pseudomonadati</taxon>
        <taxon>Thermodesulfobacteriota</taxon>
        <taxon>Desulfobulbia</taxon>
        <taxon>Desulfobulbales</taxon>
        <taxon>Desulfobulbaceae</taxon>
        <taxon>Desulfolithobacter</taxon>
    </lineage>
</organism>
<dbReference type="PANTHER" id="PTHR30413:SF10">
    <property type="entry name" value="CAPSULE POLYSACCHARIDE EXPORT INNER-MEMBRANE PROTEIN CTRC"/>
    <property type="match status" value="1"/>
</dbReference>
<dbReference type="GO" id="GO:0015920">
    <property type="term" value="P:lipopolysaccharide transport"/>
    <property type="evidence" value="ECO:0007669"/>
    <property type="project" value="TreeGrafter"/>
</dbReference>
<protein>
    <submittedName>
        <fullName evidence="11">Transport permease protein</fullName>
    </submittedName>
</protein>